<sequence>MRHAKPRAPHRLLAQGKFCVGSHRVGSRKQGRYPLLHLEGTCLPRDDSGYNSGLKQEYLVLDNSKMMCVEAMGVDVGTHAFPVRMNASGFFYMLDLMHRPADVKMGRTVVGHDWPQGVLSSSPPRPMAASVEGSDSTWASKSTWGQLLALSFERVKSTSGASSSSGGGVRIVLRDAVSFGTADLESSSVDIARRLVAEDICTKQAGIRAAAAALDKDAVSSIQEAAAAAAMQRCWIRRDSQWNNQNAAGGNGQQPQSLEKRCWLAADLETAERWLDGTTNEWNQSTSSGGSSWSSAANAVIAVTNTTTPATPAAPALTLPLELDGTSSLGALQLFRNHELQGVLLQVHSGVLRRHMSTVTAATSSTPTESPADRGPRFAVTKTAGQVQAVGRELLVWLGGSSFSKYGSGKTWPNPNYKRRDNFASFSKGSGKICGRFHRIEWFPQDQLLPPQGQRPLRLLPWLEYLLLLLDSPPRLVLVLPPH</sequence>
<dbReference type="InParanoid" id="D8SPK0"/>
<name>D8SPK0_SELML</name>
<dbReference type="Proteomes" id="UP000001514">
    <property type="component" value="Unassembled WGS sequence"/>
</dbReference>
<keyword evidence="2" id="KW-1185">Reference proteome</keyword>
<dbReference type="HOGENOM" id="CLU_651159_0_0_1"/>
<gene>
    <name evidence="1" type="ORF">SELMODRAFT_424337</name>
</gene>
<reference evidence="1 2" key="1">
    <citation type="journal article" date="2011" name="Science">
        <title>The Selaginella genome identifies genetic changes associated with the evolution of vascular plants.</title>
        <authorList>
            <person name="Banks J.A."/>
            <person name="Nishiyama T."/>
            <person name="Hasebe M."/>
            <person name="Bowman J.L."/>
            <person name="Gribskov M."/>
            <person name="dePamphilis C."/>
            <person name="Albert V.A."/>
            <person name="Aono N."/>
            <person name="Aoyama T."/>
            <person name="Ambrose B.A."/>
            <person name="Ashton N.W."/>
            <person name="Axtell M.J."/>
            <person name="Barker E."/>
            <person name="Barker M.S."/>
            <person name="Bennetzen J.L."/>
            <person name="Bonawitz N.D."/>
            <person name="Chapple C."/>
            <person name="Cheng C."/>
            <person name="Correa L.G."/>
            <person name="Dacre M."/>
            <person name="DeBarry J."/>
            <person name="Dreyer I."/>
            <person name="Elias M."/>
            <person name="Engstrom E.M."/>
            <person name="Estelle M."/>
            <person name="Feng L."/>
            <person name="Finet C."/>
            <person name="Floyd S.K."/>
            <person name="Frommer W.B."/>
            <person name="Fujita T."/>
            <person name="Gramzow L."/>
            <person name="Gutensohn M."/>
            <person name="Harholt J."/>
            <person name="Hattori M."/>
            <person name="Heyl A."/>
            <person name="Hirai T."/>
            <person name="Hiwatashi Y."/>
            <person name="Ishikawa M."/>
            <person name="Iwata M."/>
            <person name="Karol K.G."/>
            <person name="Koehler B."/>
            <person name="Kolukisaoglu U."/>
            <person name="Kubo M."/>
            <person name="Kurata T."/>
            <person name="Lalonde S."/>
            <person name="Li K."/>
            <person name="Li Y."/>
            <person name="Litt A."/>
            <person name="Lyons E."/>
            <person name="Manning G."/>
            <person name="Maruyama T."/>
            <person name="Michael T.P."/>
            <person name="Mikami K."/>
            <person name="Miyazaki S."/>
            <person name="Morinaga S."/>
            <person name="Murata T."/>
            <person name="Mueller-Roeber B."/>
            <person name="Nelson D.R."/>
            <person name="Obara M."/>
            <person name="Oguri Y."/>
            <person name="Olmstead R.G."/>
            <person name="Onodera N."/>
            <person name="Petersen B.L."/>
            <person name="Pils B."/>
            <person name="Prigge M."/>
            <person name="Rensing S.A."/>
            <person name="Riano-Pachon D.M."/>
            <person name="Roberts A.W."/>
            <person name="Sato Y."/>
            <person name="Scheller H.V."/>
            <person name="Schulz B."/>
            <person name="Schulz C."/>
            <person name="Shakirov E.V."/>
            <person name="Shibagaki N."/>
            <person name="Shinohara N."/>
            <person name="Shippen D.E."/>
            <person name="Soerensen I."/>
            <person name="Sotooka R."/>
            <person name="Sugimoto N."/>
            <person name="Sugita M."/>
            <person name="Sumikawa N."/>
            <person name="Tanurdzic M."/>
            <person name="Theissen G."/>
            <person name="Ulvskov P."/>
            <person name="Wakazuki S."/>
            <person name="Weng J.K."/>
            <person name="Willats W.W."/>
            <person name="Wipf D."/>
            <person name="Wolf P.G."/>
            <person name="Yang L."/>
            <person name="Zimmer A.D."/>
            <person name="Zhu Q."/>
            <person name="Mitros T."/>
            <person name="Hellsten U."/>
            <person name="Loque D."/>
            <person name="Otillar R."/>
            <person name="Salamov A."/>
            <person name="Schmutz J."/>
            <person name="Shapiro H."/>
            <person name="Lindquist E."/>
            <person name="Lucas S."/>
            <person name="Rokhsar D."/>
            <person name="Grigoriev I.V."/>
        </authorList>
    </citation>
    <scope>NUCLEOTIDE SEQUENCE [LARGE SCALE GENOMIC DNA]</scope>
</reference>
<dbReference type="AlphaFoldDB" id="D8SPK0"/>
<dbReference type="EMBL" id="GL377631">
    <property type="protein sequence ID" value="EFJ13794.1"/>
    <property type="molecule type" value="Genomic_DNA"/>
</dbReference>
<dbReference type="Gramene" id="EFJ13794">
    <property type="protein sequence ID" value="EFJ13794"/>
    <property type="gene ID" value="SELMODRAFT_424337"/>
</dbReference>
<evidence type="ECO:0000313" key="2">
    <source>
        <dbReference type="Proteomes" id="UP000001514"/>
    </source>
</evidence>
<accession>D8SPK0</accession>
<proteinExistence type="predicted"/>
<evidence type="ECO:0000313" key="1">
    <source>
        <dbReference type="EMBL" id="EFJ13794.1"/>
    </source>
</evidence>
<organism evidence="2">
    <name type="scientific">Selaginella moellendorffii</name>
    <name type="common">Spikemoss</name>
    <dbReference type="NCBI Taxonomy" id="88036"/>
    <lineage>
        <taxon>Eukaryota</taxon>
        <taxon>Viridiplantae</taxon>
        <taxon>Streptophyta</taxon>
        <taxon>Embryophyta</taxon>
        <taxon>Tracheophyta</taxon>
        <taxon>Lycopodiopsida</taxon>
        <taxon>Selaginellales</taxon>
        <taxon>Selaginellaceae</taxon>
        <taxon>Selaginella</taxon>
    </lineage>
</organism>
<dbReference type="KEGG" id="smo:SELMODRAFT_424337"/>
<protein>
    <submittedName>
        <fullName evidence="1">Uncharacterized protein</fullName>
    </submittedName>
</protein>